<dbReference type="Proteomes" id="UP000271162">
    <property type="component" value="Unassembled WGS sequence"/>
</dbReference>
<keyword evidence="1" id="KW-0479">Metal-binding</keyword>
<name>A0A0N4XE33_NIPBR</name>
<dbReference type="SUPFAM" id="SSF57850">
    <property type="entry name" value="RING/U-box"/>
    <property type="match status" value="1"/>
</dbReference>
<dbReference type="Pfam" id="PF00097">
    <property type="entry name" value="zf-C3HC4"/>
    <property type="match status" value="1"/>
</dbReference>
<reference evidence="8" key="1">
    <citation type="submission" date="2017-02" db="UniProtKB">
        <authorList>
            <consortium name="WormBaseParasite"/>
        </authorList>
    </citation>
    <scope>IDENTIFICATION</scope>
</reference>
<protein>
    <submittedName>
        <fullName evidence="8">RING-type domain-containing protein</fullName>
    </submittedName>
</protein>
<dbReference type="EMBL" id="UYSL01000433">
    <property type="protein sequence ID" value="VDL63776.1"/>
    <property type="molecule type" value="Genomic_DNA"/>
</dbReference>
<keyword evidence="7" id="KW-1185">Reference proteome</keyword>
<evidence type="ECO:0000313" key="6">
    <source>
        <dbReference type="EMBL" id="VDL63776.1"/>
    </source>
</evidence>
<evidence type="ECO:0000313" key="8">
    <source>
        <dbReference type="WBParaSite" id="NBR_0000078501-mRNA-1"/>
    </source>
</evidence>
<dbReference type="InterPro" id="IPR001841">
    <property type="entry name" value="Znf_RING"/>
</dbReference>
<keyword evidence="3" id="KW-0862">Zinc</keyword>
<dbReference type="WBParaSite" id="NBR_0000078501-mRNA-1">
    <property type="protein sequence ID" value="NBR_0000078501-mRNA-1"/>
    <property type="gene ID" value="NBR_0000078501"/>
</dbReference>
<dbReference type="OMA" id="CVAQEME"/>
<dbReference type="InterPro" id="IPR013083">
    <property type="entry name" value="Znf_RING/FYVE/PHD"/>
</dbReference>
<dbReference type="PROSITE" id="PS50089">
    <property type="entry name" value="ZF_RING_2"/>
    <property type="match status" value="1"/>
</dbReference>
<evidence type="ECO:0000256" key="4">
    <source>
        <dbReference type="PROSITE-ProRule" id="PRU00175"/>
    </source>
</evidence>
<evidence type="ECO:0000256" key="1">
    <source>
        <dbReference type="ARBA" id="ARBA00022723"/>
    </source>
</evidence>
<dbReference type="AlphaFoldDB" id="A0A0N4XE33"/>
<dbReference type="Gene3D" id="3.30.40.10">
    <property type="entry name" value="Zinc/RING finger domain, C3HC4 (zinc finger)"/>
    <property type="match status" value="1"/>
</dbReference>
<dbReference type="InterPro" id="IPR017907">
    <property type="entry name" value="Znf_RING_CS"/>
</dbReference>
<dbReference type="PROSITE" id="PS00518">
    <property type="entry name" value="ZF_RING_1"/>
    <property type="match status" value="1"/>
</dbReference>
<feature type="domain" description="RING-type" evidence="5">
    <location>
        <begin position="7"/>
        <end position="36"/>
    </location>
</feature>
<dbReference type="InterPro" id="IPR018957">
    <property type="entry name" value="Znf_C3HC4_RING-type"/>
</dbReference>
<evidence type="ECO:0000256" key="3">
    <source>
        <dbReference type="ARBA" id="ARBA00022833"/>
    </source>
</evidence>
<proteinExistence type="predicted"/>
<gene>
    <name evidence="6" type="ORF">NBR_LOCUS786</name>
</gene>
<reference evidence="6 7" key="2">
    <citation type="submission" date="2018-11" db="EMBL/GenBank/DDBJ databases">
        <authorList>
            <consortium name="Pathogen Informatics"/>
        </authorList>
    </citation>
    <scope>NUCLEOTIDE SEQUENCE [LARGE SCALE GENOMIC DNA]</scope>
</reference>
<evidence type="ECO:0000256" key="2">
    <source>
        <dbReference type="ARBA" id="ARBA00022771"/>
    </source>
</evidence>
<keyword evidence="2 4" id="KW-0863">Zinc-finger</keyword>
<accession>A0A0N4XE33</accession>
<dbReference type="GO" id="GO:0008270">
    <property type="term" value="F:zinc ion binding"/>
    <property type="evidence" value="ECO:0007669"/>
    <property type="project" value="UniProtKB-KW"/>
</dbReference>
<organism evidence="8">
    <name type="scientific">Nippostrongylus brasiliensis</name>
    <name type="common">Rat hookworm</name>
    <dbReference type="NCBI Taxonomy" id="27835"/>
    <lineage>
        <taxon>Eukaryota</taxon>
        <taxon>Metazoa</taxon>
        <taxon>Ecdysozoa</taxon>
        <taxon>Nematoda</taxon>
        <taxon>Chromadorea</taxon>
        <taxon>Rhabditida</taxon>
        <taxon>Rhabditina</taxon>
        <taxon>Rhabditomorpha</taxon>
        <taxon>Strongyloidea</taxon>
        <taxon>Heligmosomidae</taxon>
        <taxon>Nippostrongylus</taxon>
    </lineage>
</organism>
<dbReference type="STRING" id="27835.A0A0N4XE33"/>
<evidence type="ECO:0000259" key="5">
    <source>
        <dbReference type="PROSITE" id="PS50089"/>
    </source>
</evidence>
<sequence>MENCNEVLLPCLHSFCMACVAQEIEFRPRFSCPVCKARIQDPIENSWEVADPPHPSEVVTYLSKLSRK</sequence>
<evidence type="ECO:0000313" key="7">
    <source>
        <dbReference type="Proteomes" id="UP000271162"/>
    </source>
</evidence>